<feature type="binding site" description="axial binding residue" evidence="14">
    <location>
        <position position="8"/>
    </location>
    <ligand>
        <name>heme</name>
        <dbReference type="ChEBI" id="CHEBI:30413"/>
    </ligand>
    <ligandPart>
        <name>Fe</name>
        <dbReference type="ChEBI" id="CHEBI:18248"/>
    </ligandPart>
</feature>
<dbReference type="EMBL" id="CP032096">
    <property type="protein sequence ID" value="QBZ83357.1"/>
    <property type="molecule type" value="Genomic_DNA"/>
</dbReference>
<dbReference type="PANTHER" id="PTHR40255:SF1">
    <property type="entry name" value="PROTOPORPHYRINOGEN IX OXIDASE"/>
    <property type="match status" value="1"/>
</dbReference>
<feature type="transmembrane region" description="Helical" evidence="14">
    <location>
        <begin position="77"/>
        <end position="94"/>
    </location>
</feature>
<keyword evidence="7 14" id="KW-0812">Transmembrane</keyword>
<dbReference type="GO" id="GO:0005886">
    <property type="term" value="C:plasma membrane"/>
    <property type="evidence" value="ECO:0007669"/>
    <property type="project" value="UniProtKB-SubCell"/>
</dbReference>
<sequence>MLWLKTFHILFVMSWMAGIFYLPRIFVHFVEGQAAGEQVTRLAIMAKKLYKFMTIMMMLAIGTGIWLWLAYWPVAEGMGWLHAKIVLVVLMLVYHLWTKRRMKEMQEGHLDHSGLYYRWANEIPLILTILILILVELKPF</sequence>
<evidence type="ECO:0000256" key="9">
    <source>
        <dbReference type="ARBA" id="ARBA00022989"/>
    </source>
</evidence>
<keyword evidence="6 14" id="KW-0349">Heme</keyword>
<evidence type="ECO:0000256" key="7">
    <source>
        <dbReference type="ARBA" id="ARBA00022692"/>
    </source>
</evidence>
<dbReference type="Pfam" id="PF03653">
    <property type="entry name" value="UPF0093"/>
    <property type="match status" value="1"/>
</dbReference>
<dbReference type="InterPro" id="IPR005265">
    <property type="entry name" value="HemJ-like"/>
</dbReference>
<evidence type="ECO:0000256" key="2">
    <source>
        <dbReference type="ARBA" id="ARBA00005073"/>
    </source>
</evidence>
<keyword evidence="17" id="KW-1185">Reference proteome</keyword>
<keyword evidence="5 14" id="KW-1003">Cell membrane</keyword>
<keyword evidence="8 14" id="KW-0479">Metal-binding</keyword>
<evidence type="ECO:0000256" key="13">
    <source>
        <dbReference type="ARBA" id="ARBA00048390"/>
    </source>
</evidence>
<comment type="function">
    <text evidence="14 15">Catalyzes the oxidation of protoporphyrinogen IX to protoporphyrin IX.</text>
</comment>
<evidence type="ECO:0000313" key="17">
    <source>
        <dbReference type="Proteomes" id="UP000296201"/>
    </source>
</evidence>
<evidence type="ECO:0000256" key="12">
    <source>
        <dbReference type="ARBA" id="ARBA00023136"/>
    </source>
</evidence>
<comment type="catalytic activity">
    <reaction evidence="13 14 15">
        <text>protoporphyrinogen IX + 3 A = protoporphyrin IX + 3 AH2</text>
        <dbReference type="Rhea" id="RHEA:62000"/>
        <dbReference type="ChEBI" id="CHEBI:13193"/>
        <dbReference type="ChEBI" id="CHEBI:17499"/>
        <dbReference type="ChEBI" id="CHEBI:57306"/>
        <dbReference type="ChEBI" id="CHEBI:57307"/>
    </reaction>
</comment>
<comment type="similarity">
    <text evidence="3 14 15">Belongs to the HemJ family.</text>
</comment>
<dbReference type="PANTHER" id="PTHR40255">
    <property type="entry name" value="UPF0093 MEMBRANE PROTEIN SLR1790"/>
    <property type="match status" value="1"/>
</dbReference>
<evidence type="ECO:0000256" key="1">
    <source>
        <dbReference type="ARBA" id="ARBA00004651"/>
    </source>
</evidence>
<evidence type="ECO:0000256" key="5">
    <source>
        <dbReference type="ARBA" id="ARBA00022475"/>
    </source>
</evidence>
<reference evidence="16 17" key="1">
    <citation type="submission" date="2018-08" db="EMBL/GenBank/DDBJ databases">
        <title>Horizontal acquisition of hydrogen conversion ability and other habitat adaptations in Hydrogenovibrio crunogenus strains.</title>
        <authorList>
            <person name="Gonnella G."/>
            <person name="Adam N."/>
            <person name="Perner M."/>
        </authorList>
    </citation>
    <scope>NUCLEOTIDE SEQUENCE [LARGE SCALE GENOMIC DNA]</scope>
    <source>
        <strain evidence="16 17">SP-41</strain>
    </source>
</reference>
<keyword evidence="12 14" id="KW-0472">Membrane</keyword>
<dbReference type="RefSeq" id="WP_135795988.1">
    <property type="nucleotide sequence ID" value="NZ_CP032096.1"/>
</dbReference>
<accession>A0A4P7NZY2</accession>
<dbReference type="GO" id="GO:0006782">
    <property type="term" value="P:protoporphyrinogen IX biosynthetic process"/>
    <property type="evidence" value="ECO:0007669"/>
    <property type="project" value="UniProtKB-UniRule"/>
</dbReference>
<organism evidence="16 17">
    <name type="scientific">Hydrogenovibrio crunogenus</name>
    <dbReference type="NCBI Taxonomy" id="39765"/>
    <lineage>
        <taxon>Bacteria</taxon>
        <taxon>Pseudomonadati</taxon>
        <taxon>Pseudomonadota</taxon>
        <taxon>Gammaproteobacteria</taxon>
        <taxon>Thiotrichales</taxon>
        <taxon>Piscirickettsiaceae</taxon>
        <taxon>Hydrogenovibrio</taxon>
    </lineage>
</organism>
<feature type="binding site" description="axial binding residue" evidence="14">
    <location>
        <position position="84"/>
    </location>
    <ligand>
        <name>heme</name>
        <dbReference type="ChEBI" id="CHEBI:30413"/>
    </ligand>
    <ligandPart>
        <name>Fe</name>
        <dbReference type="ChEBI" id="CHEBI:18248"/>
    </ligandPart>
</feature>
<keyword evidence="10 14" id="KW-0560">Oxidoreductase</keyword>
<protein>
    <recommendedName>
        <fullName evidence="4 14">Protoporphyrinogen IX oxidase</fullName>
        <shortName evidence="14">PPO</shortName>
        <ecNumber evidence="14 15">1.3.99.-</ecNumber>
    </recommendedName>
</protein>
<dbReference type="UniPathway" id="UPA00251">
    <property type="reaction ID" value="UER00324"/>
</dbReference>
<keyword evidence="11 14" id="KW-0408">Iron</keyword>
<evidence type="ECO:0000256" key="15">
    <source>
        <dbReference type="PIRNR" id="PIRNR004638"/>
    </source>
</evidence>
<dbReference type="AlphaFoldDB" id="A0A4P7NZY2"/>
<dbReference type="HAMAP" id="MF_02239">
    <property type="entry name" value="HemJ"/>
    <property type="match status" value="1"/>
</dbReference>
<dbReference type="Proteomes" id="UP000296201">
    <property type="component" value="Chromosome"/>
</dbReference>
<evidence type="ECO:0000256" key="6">
    <source>
        <dbReference type="ARBA" id="ARBA00022617"/>
    </source>
</evidence>
<evidence type="ECO:0000313" key="16">
    <source>
        <dbReference type="EMBL" id="QBZ83357.1"/>
    </source>
</evidence>
<evidence type="ECO:0000256" key="4">
    <source>
        <dbReference type="ARBA" id="ARBA00017504"/>
    </source>
</evidence>
<dbReference type="GO" id="GO:0070818">
    <property type="term" value="F:protoporphyrinogen oxidase activity"/>
    <property type="evidence" value="ECO:0007669"/>
    <property type="project" value="UniProtKB-UniRule"/>
</dbReference>
<dbReference type="GO" id="GO:0046872">
    <property type="term" value="F:metal ion binding"/>
    <property type="evidence" value="ECO:0007669"/>
    <property type="project" value="UniProtKB-UniRule"/>
</dbReference>
<evidence type="ECO:0000256" key="8">
    <source>
        <dbReference type="ARBA" id="ARBA00022723"/>
    </source>
</evidence>
<evidence type="ECO:0000256" key="14">
    <source>
        <dbReference type="HAMAP-Rule" id="MF_02239"/>
    </source>
</evidence>
<comment type="cofactor">
    <cofactor evidence="14 15">
        <name>heme b</name>
        <dbReference type="ChEBI" id="CHEBI:60344"/>
    </cofactor>
    <text evidence="14 15">Binds 1 heme b (iron(II)-protoporphyrin IX) group per subunit.</text>
</comment>
<feature type="transmembrane region" description="Helical" evidence="14">
    <location>
        <begin position="49"/>
        <end position="71"/>
    </location>
</feature>
<proteinExistence type="inferred from homology"/>
<evidence type="ECO:0000256" key="3">
    <source>
        <dbReference type="ARBA" id="ARBA00006501"/>
    </source>
</evidence>
<comment type="pathway">
    <text evidence="2 14 15">Porphyrin-containing compound metabolism; protoporphyrin-IX biosynthesis; protoporphyrin-IX from protoporphyrinogen-IX: step 1/1.</text>
</comment>
<comment type="subcellular location">
    <subcellularLocation>
        <location evidence="1 14">Cell membrane</location>
        <topology evidence="1 14">Multi-pass membrane protein</topology>
    </subcellularLocation>
</comment>
<evidence type="ECO:0000256" key="10">
    <source>
        <dbReference type="ARBA" id="ARBA00023002"/>
    </source>
</evidence>
<feature type="transmembrane region" description="Helical" evidence="14">
    <location>
        <begin position="6"/>
        <end position="29"/>
    </location>
</feature>
<comment type="subunit">
    <text evidence="14">Homodimer.</text>
</comment>
<keyword evidence="9 14" id="KW-1133">Transmembrane helix</keyword>
<feature type="transmembrane region" description="Helical" evidence="14">
    <location>
        <begin position="115"/>
        <end position="135"/>
    </location>
</feature>
<dbReference type="PIRSF" id="PIRSF004638">
    <property type="entry name" value="UCP004638"/>
    <property type="match status" value="1"/>
</dbReference>
<dbReference type="EC" id="1.3.99.-" evidence="14 15"/>
<dbReference type="OrthoDB" id="9800824at2"/>
<evidence type="ECO:0000256" key="11">
    <source>
        <dbReference type="ARBA" id="ARBA00023004"/>
    </source>
</evidence>
<name>A0A4P7NZY2_9GAMM</name>
<gene>
    <name evidence="16" type="ORF">GHNINEIG_01409</name>
</gene>